<comment type="caution">
    <text evidence="3">The sequence shown here is derived from an EMBL/GenBank/DDBJ whole genome shotgun (WGS) entry which is preliminary data.</text>
</comment>
<keyword evidence="1" id="KW-0812">Transmembrane</keyword>
<evidence type="ECO:0000313" key="3">
    <source>
        <dbReference type="EMBL" id="MFC1405797.1"/>
    </source>
</evidence>
<keyword evidence="1" id="KW-0472">Membrane</keyword>
<dbReference type="Pfam" id="PF18153">
    <property type="entry name" value="Cap15_CD_rec"/>
    <property type="match status" value="1"/>
</dbReference>
<protein>
    <recommendedName>
        <fullName evidence="2">CD-NTase-associated protein 15 domain-containing protein</fullName>
    </recommendedName>
</protein>
<evidence type="ECO:0000259" key="2">
    <source>
        <dbReference type="Pfam" id="PF18153"/>
    </source>
</evidence>
<feature type="transmembrane region" description="Helical" evidence="1">
    <location>
        <begin position="38"/>
        <end position="57"/>
    </location>
</feature>
<name>A0ABV6UWE7_9ACTN</name>
<dbReference type="RefSeq" id="WP_030263688.1">
    <property type="nucleotide sequence ID" value="NZ_JBHEZZ010000023.1"/>
</dbReference>
<dbReference type="Proteomes" id="UP001592528">
    <property type="component" value="Unassembled WGS sequence"/>
</dbReference>
<reference evidence="3 4" key="1">
    <citation type="submission" date="2024-09" db="EMBL/GenBank/DDBJ databases">
        <authorList>
            <person name="Lee S.D."/>
        </authorList>
    </citation>
    <scope>NUCLEOTIDE SEQUENCE [LARGE SCALE GENOMIC DNA]</scope>
    <source>
        <strain evidence="3 4">N1-5</strain>
    </source>
</reference>
<evidence type="ECO:0000256" key="1">
    <source>
        <dbReference type="SAM" id="Phobius"/>
    </source>
</evidence>
<dbReference type="EMBL" id="JBHEZZ010000023">
    <property type="protein sequence ID" value="MFC1405797.1"/>
    <property type="molecule type" value="Genomic_DNA"/>
</dbReference>
<feature type="transmembrane region" description="Helical" evidence="1">
    <location>
        <begin position="7"/>
        <end position="26"/>
    </location>
</feature>
<proteinExistence type="predicted"/>
<feature type="domain" description="CD-NTase-associated protein 15" evidence="2">
    <location>
        <begin position="68"/>
        <end position="188"/>
    </location>
</feature>
<sequence length="211" mass="23196">MTSPAKPIRWGATSASTLYAVLLYVLGLRPELELKYAFAYLPALLGYAVIAFDKWVWRWPGVHRLTGHPTLAGTWRVTLAPSAQSRIPAGGNRGPIRAYLTIEQSFWTLHATLRTAESSSRSSSALVEKTDGSGVSELRFLYENTPLVAHQQRSPRHTGVCRLSVTGRSPQALTGRYYTDRFTAGDMDAALIVRSTEFGTFEQARAADPAP</sequence>
<accession>A0ABV6UWE7</accession>
<keyword evidence="1" id="KW-1133">Transmembrane helix</keyword>
<evidence type="ECO:0000313" key="4">
    <source>
        <dbReference type="Proteomes" id="UP001592528"/>
    </source>
</evidence>
<gene>
    <name evidence="3" type="ORF">ACEZDJ_31355</name>
</gene>
<keyword evidence="4" id="KW-1185">Reference proteome</keyword>
<dbReference type="InterPro" id="IPR041208">
    <property type="entry name" value="Cap15"/>
</dbReference>
<organism evidence="3 4">
    <name type="scientific">Streptacidiphilus cavernicola</name>
    <dbReference type="NCBI Taxonomy" id="3342716"/>
    <lineage>
        <taxon>Bacteria</taxon>
        <taxon>Bacillati</taxon>
        <taxon>Actinomycetota</taxon>
        <taxon>Actinomycetes</taxon>
        <taxon>Kitasatosporales</taxon>
        <taxon>Streptomycetaceae</taxon>
        <taxon>Streptacidiphilus</taxon>
    </lineage>
</organism>